<dbReference type="Proteomes" id="UP000294558">
    <property type="component" value="Unassembled WGS sequence"/>
</dbReference>
<evidence type="ECO:0000259" key="3">
    <source>
        <dbReference type="Pfam" id="PF00501"/>
    </source>
</evidence>
<dbReference type="InterPro" id="IPR025110">
    <property type="entry name" value="AMP-bd_C"/>
</dbReference>
<dbReference type="InterPro" id="IPR045851">
    <property type="entry name" value="AMP-bd_C_sf"/>
</dbReference>
<accession>A0A4R7I4P1</accession>
<dbReference type="FunFam" id="3.30.300.30:FF:000008">
    <property type="entry name" value="2,3-dihydroxybenzoate-AMP ligase"/>
    <property type="match status" value="1"/>
</dbReference>
<evidence type="ECO:0000256" key="1">
    <source>
        <dbReference type="ARBA" id="ARBA00006432"/>
    </source>
</evidence>
<comment type="similarity">
    <text evidence="1">Belongs to the ATP-dependent AMP-binding enzyme family.</text>
</comment>
<comment type="caution">
    <text evidence="5">The sequence shown here is derived from an EMBL/GenBank/DDBJ whole genome shotgun (WGS) entry which is preliminary data.</text>
</comment>
<dbReference type="NCBIfam" id="NF004837">
    <property type="entry name" value="PRK06187.1"/>
    <property type="match status" value="1"/>
</dbReference>
<dbReference type="InterPro" id="IPR042099">
    <property type="entry name" value="ANL_N_sf"/>
</dbReference>
<dbReference type="InterPro" id="IPR050237">
    <property type="entry name" value="ATP-dep_AMP-bd_enzyme"/>
</dbReference>
<feature type="domain" description="AMP-binding enzyme C-terminal" evidence="4">
    <location>
        <begin position="425"/>
        <end position="501"/>
    </location>
</feature>
<dbReference type="GO" id="GO:0016878">
    <property type="term" value="F:acid-thiol ligase activity"/>
    <property type="evidence" value="ECO:0007669"/>
    <property type="project" value="UniProtKB-ARBA"/>
</dbReference>
<dbReference type="SUPFAM" id="SSF56801">
    <property type="entry name" value="Acetyl-CoA synthetase-like"/>
    <property type="match status" value="1"/>
</dbReference>
<organism evidence="5 6">
    <name type="scientific">Ilumatobacter fluminis</name>
    <dbReference type="NCBI Taxonomy" id="467091"/>
    <lineage>
        <taxon>Bacteria</taxon>
        <taxon>Bacillati</taxon>
        <taxon>Actinomycetota</taxon>
        <taxon>Acidimicrobiia</taxon>
        <taxon>Acidimicrobiales</taxon>
        <taxon>Ilumatobacteraceae</taxon>
        <taxon>Ilumatobacter</taxon>
    </lineage>
</organism>
<dbReference type="Pfam" id="PF00501">
    <property type="entry name" value="AMP-binding"/>
    <property type="match status" value="1"/>
</dbReference>
<name>A0A4R7I4P1_9ACTN</name>
<evidence type="ECO:0000259" key="4">
    <source>
        <dbReference type="Pfam" id="PF13193"/>
    </source>
</evidence>
<dbReference type="Gene3D" id="3.40.50.12780">
    <property type="entry name" value="N-terminal domain of ligase-like"/>
    <property type="match status" value="1"/>
</dbReference>
<dbReference type="PANTHER" id="PTHR43767">
    <property type="entry name" value="LONG-CHAIN-FATTY-ACID--COA LIGASE"/>
    <property type="match status" value="1"/>
</dbReference>
<evidence type="ECO:0000256" key="2">
    <source>
        <dbReference type="ARBA" id="ARBA00022598"/>
    </source>
</evidence>
<feature type="domain" description="AMP-dependent synthetase/ligase" evidence="3">
    <location>
        <begin position="16"/>
        <end position="375"/>
    </location>
</feature>
<protein>
    <submittedName>
        <fullName evidence="5">Long-chain acyl-CoA synthetase</fullName>
    </submittedName>
</protein>
<reference evidence="5 6" key="1">
    <citation type="submission" date="2019-03" db="EMBL/GenBank/DDBJ databases">
        <title>Sequencing the genomes of 1000 actinobacteria strains.</title>
        <authorList>
            <person name="Klenk H.-P."/>
        </authorList>
    </citation>
    <scope>NUCLEOTIDE SEQUENCE [LARGE SCALE GENOMIC DNA]</scope>
    <source>
        <strain evidence="5 6">DSM 18936</strain>
    </source>
</reference>
<dbReference type="RefSeq" id="WP_166657698.1">
    <property type="nucleotide sequence ID" value="NZ_SOAU01000001.1"/>
</dbReference>
<evidence type="ECO:0000313" key="5">
    <source>
        <dbReference type="EMBL" id="TDT18280.1"/>
    </source>
</evidence>
<dbReference type="InterPro" id="IPR000873">
    <property type="entry name" value="AMP-dep_synth/lig_dom"/>
</dbReference>
<dbReference type="AlphaFoldDB" id="A0A4R7I4P1"/>
<proteinExistence type="inferred from homology"/>
<keyword evidence="6" id="KW-1185">Reference proteome</keyword>
<sequence length="514" mass="56183">MNRPAVLADIVRNGSSQWPDRRAIVSDERTVTYAELDRRSNQVANALAARGIGHGDRVGFLSMNRIEYFETMLGAAKLGAVTVPVNWRLAPGEVGAVLDDADPSVLVVEGDLLALVADAPDRLADRIVVVGAHPDGDGRPSFDTLVDAAADDDPLVDVVDTDVMWQLYTSGTTGQPKGVMLMHLNLLLTADGLADAWHFDPGCVVYVPYPSFHAVGTAWPILTMSRGGTVLLRRAFDPADFLHHVDTEGVTLTMMVPAVLNMVLDEADGSDADLSSLRDIVYGAAPISQAVLARAIELMPGCEFHHAYGLTESTGTVTTMQWHEHRVGEERMKSCGRALPWVEMKLVDPNDGREVEVREVGEVWMRGTTVMKGYHGKPDETADAITDGWLHTGDAGYLDEDGYLYLTDRVKDMIISGGENIYPAEVENVLFEHPAVREAAVVGIPHERWGETVLAVVVPRPGAPVEPDEVIAFCRERLAHYKCPTRVEVRDEPLPLNPTGKVLRRELRTIYDGS</sequence>
<gene>
    <name evidence="5" type="ORF">BDK89_3898</name>
</gene>
<dbReference type="PANTHER" id="PTHR43767:SF1">
    <property type="entry name" value="NONRIBOSOMAL PEPTIDE SYNTHASE PES1 (EUROFUNG)-RELATED"/>
    <property type="match status" value="1"/>
</dbReference>
<dbReference type="EMBL" id="SOAU01000001">
    <property type="protein sequence ID" value="TDT18280.1"/>
    <property type="molecule type" value="Genomic_DNA"/>
</dbReference>
<evidence type="ECO:0000313" key="6">
    <source>
        <dbReference type="Proteomes" id="UP000294558"/>
    </source>
</evidence>
<dbReference type="Pfam" id="PF13193">
    <property type="entry name" value="AMP-binding_C"/>
    <property type="match status" value="1"/>
</dbReference>
<dbReference type="Gene3D" id="3.30.300.30">
    <property type="match status" value="1"/>
</dbReference>
<keyword evidence="2" id="KW-0436">Ligase</keyword>